<dbReference type="InterPro" id="IPR000836">
    <property type="entry name" value="PRTase_dom"/>
</dbReference>
<name>G9BAN3_9ARCH</name>
<proteinExistence type="predicted"/>
<accession>G9BAN3</accession>
<evidence type="ECO:0000259" key="3">
    <source>
        <dbReference type="Pfam" id="PF00156"/>
    </source>
</evidence>
<protein>
    <submittedName>
        <fullName evidence="4">Phosphoribosyltransferase</fullName>
    </submittedName>
</protein>
<dbReference type="PANTHER" id="PTHR43363:SF2">
    <property type="entry name" value="PHOSPHORIBOSYLTRANSFERASE"/>
    <property type="match status" value="1"/>
</dbReference>
<dbReference type="SUPFAM" id="SSF53271">
    <property type="entry name" value="PRTase-like"/>
    <property type="match status" value="1"/>
</dbReference>
<dbReference type="InterPro" id="IPR029057">
    <property type="entry name" value="PRTase-like"/>
</dbReference>
<keyword evidence="2 4" id="KW-0808">Transferase</keyword>
<keyword evidence="1 4" id="KW-0328">Glycosyltransferase</keyword>
<dbReference type="GO" id="GO:0016757">
    <property type="term" value="F:glycosyltransferase activity"/>
    <property type="evidence" value="ECO:0007669"/>
    <property type="project" value="UniProtKB-KW"/>
</dbReference>
<reference evidence="4" key="1">
    <citation type="journal article" date="2012" name="Environ. Microbiol.">
        <title>Genetic structure of three fosmid-fragments encoding 16S rRNA genes of the Miscellaneous Crenarchaeotic Group (MCG): implications for physiology and evolution of marine sedimentary archaea.</title>
        <authorList>
            <person name="Li P.Y."/>
            <person name="Xie B.B."/>
            <person name="Zhang X.Y."/>
            <person name="Qin Q.L."/>
            <person name="Dang H.Y."/>
            <person name="Wang X.M."/>
            <person name="Chen X.L."/>
            <person name="Yu J."/>
            <person name="Zhang Y.Z."/>
        </authorList>
    </citation>
    <scope>NUCLEOTIDE SEQUENCE</scope>
</reference>
<evidence type="ECO:0000256" key="1">
    <source>
        <dbReference type="ARBA" id="ARBA00022676"/>
    </source>
</evidence>
<dbReference type="EMBL" id="HQ214611">
    <property type="protein sequence ID" value="ADQ54389.1"/>
    <property type="molecule type" value="Genomic_DNA"/>
</dbReference>
<dbReference type="PANTHER" id="PTHR43363">
    <property type="entry name" value="HYPOXANTHINE PHOSPHORIBOSYLTRANSFERASE"/>
    <property type="match status" value="1"/>
</dbReference>
<evidence type="ECO:0000256" key="2">
    <source>
        <dbReference type="ARBA" id="ARBA00022679"/>
    </source>
</evidence>
<evidence type="ECO:0000313" key="4">
    <source>
        <dbReference type="EMBL" id="ADQ54389.1"/>
    </source>
</evidence>
<organism evidence="4">
    <name type="scientific">uncultured marine crenarchaeote E37-7F</name>
    <dbReference type="NCBI Taxonomy" id="907717"/>
    <lineage>
        <taxon>Archaea</taxon>
        <taxon>Candidatus Bathyarchaeota</taxon>
        <taxon>environmental samples</taxon>
    </lineage>
</organism>
<dbReference type="AlphaFoldDB" id="G9BAN3"/>
<dbReference type="CDD" id="cd06223">
    <property type="entry name" value="PRTases_typeI"/>
    <property type="match status" value="1"/>
</dbReference>
<dbReference type="Gene3D" id="3.40.50.2020">
    <property type="match status" value="1"/>
</dbReference>
<gene>
    <name evidence="4" type="ORF">E37-7F_6</name>
</gene>
<dbReference type="Pfam" id="PF00156">
    <property type="entry name" value="Pribosyltran"/>
    <property type="match status" value="1"/>
</dbReference>
<sequence length="197" mass="23171">MQQKQRYKVLNWNKNYEHLIKLAKKVNESGFKPEVIVGISRGGLIPSRIISDLLDNPNLASIRVEFYEYTKKREKPKITQPISMPIEGKKILLVDDVADSGKSLQLVYKHLSKKAKEIRTLTIFYKPWSCLQPDYYIKETRAWIVFPWEFYETVRWIVNKTIDEEGTLEKVKNNLTEMGFDSSIIERFVRDLWNGAI</sequence>
<feature type="domain" description="Phosphoribosyltransferase" evidence="3">
    <location>
        <begin position="10"/>
        <end position="151"/>
    </location>
</feature>